<dbReference type="OrthoDB" id="6164318at2"/>
<comment type="caution">
    <text evidence="2">The sequence shown here is derived from an EMBL/GenBank/DDBJ whole genome shotgun (WGS) entry which is preliminary data.</text>
</comment>
<accession>A0A368U789</accession>
<evidence type="ECO:0000256" key="1">
    <source>
        <dbReference type="SAM" id="SignalP"/>
    </source>
</evidence>
<evidence type="ECO:0000313" key="3">
    <source>
        <dbReference type="Proteomes" id="UP000252405"/>
    </source>
</evidence>
<keyword evidence="1" id="KW-0732">Signal</keyword>
<dbReference type="Proteomes" id="UP000252405">
    <property type="component" value="Unassembled WGS sequence"/>
</dbReference>
<name>A0A368U789_9GAMM</name>
<organism evidence="2 3">
    <name type="scientific">Billgrantia montanilacus</name>
    <dbReference type="NCBI Taxonomy" id="2282305"/>
    <lineage>
        <taxon>Bacteria</taxon>
        <taxon>Pseudomonadati</taxon>
        <taxon>Pseudomonadota</taxon>
        <taxon>Gammaproteobacteria</taxon>
        <taxon>Oceanospirillales</taxon>
        <taxon>Halomonadaceae</taxon>
        <taxon>Billgrantia</taxon>
    </lineage>
</organism>
<keyword evidence="3" id="KW-1185">Reference proteome</keyword>
<reference evidence="2 3" key="1">
    <citation type="submission" date="2018-07" db="EMBL/GenBank/DDBJ databases">
        <title>Halomonas montanilacus sp. nov., isolated from Lake Pengyan on Tibetan Plateau.</title>
        <authorList>
            <person name="Lu H."/>
            <person name="Xing P."/>
            <person name="Wu Q."/>
        </authorList>
    </citation>
    <scope>NUCLEOTIDE SEQUENCE [LARGE SCALE GENOMIC DNA]</scope>
    <source>
        <strain evidence="2 3">PYC7W</strain>
    </source>
</reference>
<evidence type="ECO:0000313" key="2">
    <source>
        <dbReference type="EMBL" id="RCV91972.1"/>
    </source>
</evidence>
<dbReference type="AlphaFoldDB" id="A0A368U789"/>
<protein>
    <submittedName>
        <fullName evidence="2">Uncharacterized protein</fullName>
    </submittedName>
</protein>
<dbReference type="EMBL" id="QPII01000001">
    <property type="protein sequence ID" value="RCV91972.1"/>
    <property type="molecule type" value="Genomic_DNA"/>
</dbReference>
<sequence length="168" mass="18864">MNKLIAGILLLFLLPNAALSAELWGPTTAGMTIKDVMRVVDDAYRIDEEEGGRLATSAVEAVRRDDVELAGETFTQRFYFLNGQLTQVTMKLDNTRGFDSMLGFVDSLTEEMRDRYGQEVDSEMIKTGAMRQAKVGWIDGNRKIRIFLMSMGPDDSLLNVNYQGYFGD</sequence>
<proteinExistence type="predicted"/>
<gene>
    <name evidence="2" type="ORF">DU505_02600</name>
</gene>
<dbReference type="RefSeq" id="WP_114477420.1">
    <property type="nucleotide sequence ID" value="NZ_QPII01000001.1"/>
</dbReference>
<feature type="chain" id="PRO_5016936092" evidence="1">
    <location>
        <begin position="21"/>
        <end position="168"/>
    </location>
</feature>
<feature type="signal peptide" evidence="1">
    <location>
        <begin position="1"/>
        <end position="20"/>
    </location>
</feature>